<dbReference type="InterPro" id="IPR042267">
    <property type="entry name" value="VTC_sf"/>
</dbReference>
<sequence length="270" mass="29248">MSARTRVLDRLDALDTVGLDRLNAEAELQTRVDRKYLLPASALPAVLTDLPTGSEVLEIDGEHALRYASQYFDTPDLDSYFGAARGRRRRFKVRARTYVDSGGSFLEVKTRGSRSATVKERVPVAGDELDDDAVAYAADMLTGAGIPDAGHLAAALAPVLVTRYRRATLLLPADDRGDASRATVDLDLSWIAADGRGLTLPRSVIVETKSGQRAGALDRTLWRHGHRPASLSKYGTGMAALHPLLPSHKWRRSLTRHFAAASPLVPADAA</sequence>
<dbReference type="GO" id="GO:0006799">
    <property type="term" value="P:polyphosphate biosynthetic process"/>
    <property type="evidence" value="ECO:0007669"/>
    <property type="project" value="UniProtKB-ARBA"/>
</dbReference>
<evidence type="ECO:0000313" key="2">
    <source>
        <dbReference type="EMBL" id="WEK12675.1"/>
    </source>
</evidence>
<name>A0AAJ5W1F8_9MICO</name>
<dbReference type="AlphaFoldDB" id="A0AAJ5W1F8"/>
<evidence type="ECO:0000313" key="3">
    <source>
        <dbReference type="Proteomes" id="UP001213972"/>
    </source>
</evidence>
<organism evidence="2 3">
    <name type="scientific">Candidatus Microbacterium phytovorans</name>
    <dbReference type="NCBI Taxonomy" id="3121374"/>
    <lineage>
        <taxon>Bacteria</taxon>
        <taxon>Bacillati</taxon>
        <taxon>Actinomycetota</taxon>
        <taxon>Actinomycetes</taxon>
        <taxon>Micrococcales</taxon>
        <taxon>Microbacteriaceae</taxon>
        <taxon>Microbacterium</taxon>
    </lineage>
</organism>
<dbReference type="Gene3D" id="3.20.100.30">
    <property type="entry name" value="VTC, catalytic tunnel domain"/>
    <property type="match status" value="1"/>
</dbReference>
<dbReference type="CDD" id="cd07750">
    <property type="entry name" value="PolyPPase_VTC_like"/>
    <property type="match status" value="1"/>
</dbReference>
<dbReference type="Pfam" id="PF09359">
    <property type="entry name" value="VTC"/>
    <property type="match status" value="1"/>
</dbReference>
<feature type="domain" description="VTC" evidence="1">
    <location>
        <begin position="31"/>
        <end position="242"/>
    </location>
</feature>
<gene>
    <name evidence="2" type="ORF">P0Y48_09345</name>
</gene>
<dbReference type="EMBL" id="CP119321">
    <property type="protein sequence ID" value="WEK12675.1"/>
    <property type="molecule type" value="Genomic_DNA"/>
</dbReference>
<proteinExistence type="predicted"/>
<evidence type="ECO:0000259" key="1">
    <source>
        <dbReference type="Pfam" id="PF09359"/>
    </source>
</evidence>
<dbReference type="InterPro" id="IPR033469">
    <property type="entry name" value="CYTH-like_dom_sf"/>
</dbReference>
<dbReference type="InterPro" id="IPR018966">
    <property type="entry name" value="VTC_domain"/>
</dbReference>
<dbReference type="Proteomes" id="UP001213972">
    <property type="component" value="Chromosome"/>
</dbReference>
<protein>
    <submittedName>
        <fullName evidence="2">Polyphosphate polymerase domain-containing protein</fullName>
    </submittedName>
</protein>
<dbReference type="SUPFAM" id="SSF55154">
    <property type="entry name" value="CYTH-like phosphatases"/>
    <property type="match status" value="1"/>
</dbReference>
<reference evidence="2" key="1">
    <citation type="submission" date="2023-03" db="EMBL/GenBank/DDBJ databases">
        <title>Andean soil-derived lignocellulolytic bacterial consortium as a source of novel taxa and putative plastic-active enzymes.</title>
        <authorList>
            <person name="Diaz-Garcia L."/>
            <person name="Chuvochina M."/>
            <person name="Feuerriegel G."/>
            <person name="Bunk B."/>
            <person name="Sproer C."/>
            <person name="Streit W.R."/>
            <person name="Rodriguez L.M."/>
            <person name="Overmann J."/>
            <person name="Jimenez D.J."/>
        </authorList>
    </citation>
    <scope>NUCLEOTIDE SEQUENCE</scope>
    <source>
        <strain evidence="2">MAG 4610</strain>
    </source>
</reference>
<accession>A0AAJ5W1F8</accession>